<keyword evidence="2" id="KW-1185">Reference proteome</keyword>
<dbReference type="Proteomes" id="UP000198542">
    <property type="component" value="Unassembled WGS sequence"/>
</dbReference>
<organism evidence="1 2">
    <name type="scientific">Pseudomonas jessenii</name>
    <dbReference type="NCBI Taxonomy" id="77298"/>
    <lineage>
        <taxon>Bacteria</taxon>
        <taxon>Pseudomonadati</taxon>
        <taxon>Pseudomonadota</taxon>
        <taxon>Gammaproteobacteria</taxon>
        <taxon>Pseudomonadales</taxon>
        <taxon>Pseudomonadaceae</taxon>
        <taxon>Pseudomonas</taxon>
    </lineage>
</organism>
<accession>A0A231FZ13</accession>
<reference evidence="2" key="1">
    <citation type="submission" date="2016-10" db="EMBL/GenBank/DDBJ databases">
        <authorList>
            <person name="Varghese N."/>
            <person name="Submissions S."/>
        </authorList>
    </citation>
    <scope>NUCLEOTIDE SEQUENCE [LARGE SCALE GENOMIC DNA]</scope>
    <source>
        <strain evidence="2">BS3660</strain>
    </source>
</reference>
<name>A0A231FZ13_PSEJE</name>
<dbReference type="EMBL" id="FNTC01000002">
    <property type="protein sequence ID" value="SEC54551.1"/>
    <property type="molecule type" value="Genomic_DNA"/>
</dbReference>
<proteinExistence type="predicted"/>
<gene>
    <name evidence="1" type="ORF">SAMN04490187_4774</name>
</gene>
<evidence type="ECO:0000313" key="2">
    <source>
        <dbReference type="Proteomes" id="UP000198542"/>
    </source>
</evidence>
<sequence>MVVNDAACLLTERGALESIASELAPTGFAVFQHSGDLHPCQRLRQIGPQVLDILDAHRQPH</sequence>
<evidence type="ECO:0000313" key="1">
    <source>
        <dbReference type="EMBL" id="SEC54551.1"/>
    </source>
</evidence>
<dbReference type="AlphaFoldDB" id="A0A231FZ13"/>
<protein>
    <submittedName>
        <fullName evidence="1">Uncharacterized protein</fullName>
    </submittedName>
</protein>